<feature type="region of interest" description="Disordered" evidence="1">
    <location>
        <begin position="190"/>
        <end position="353"/>
    </location>
</feature>
<feature type="compositionally biased region" description="Low complexity" evidence="1">
    <location>
        <begin position="63"/>
        <end position="72"/>
    </location>
</feature>
<feature type="region of interest" description="Disordered" evidence="1">
    <location>
        <begin position="149"/>
        <end position="176"/>
    </location>
</feature>
<organism evidence="2 3">
    <name type="scientific">Heliocybe sulcata</name>
    <dbReference type="NCBI Taxonomy" id="5364"/>
    <lineage>
        <taxon>Eukaryota</taxon>
        <taxon>Fungi</taxon>
        <taxon>Dikarya</taxon>
        <taxon>Basidiomycota</taxon>
        <taxon>Agaricomycotina</taxon>
        <taxon>Agaricomycetes</taxon>
        <taxon>Gloeophyllales</taxon>
        <taxon>Gloeophyllaceae</taxon>
        <taxon>Heliocybe</taxon>
    </lineage>
</organism>
<dbReference type="EMBL" id="ML213536">
    <property type="protein sequence ID" value="TFK45859.1"/>
    <property type="molecule type" value="Genomic_DNA"/>
</dbReference>
<gene>
    <name evidence="2" type="ORF">OE88DRAFT_1812332</name>
</gene>
<feature type="compositionally biased region" description="Polar residues" evidence="1">
    <location>
        <begin position="392"/>
        <end position="420"/>
    </location>
</feature>
<feature type="compositionally biased region" description="Polar residues" evidence="1">
    <location>
        <begin position="198"/>
        <end position="208"/>
    </location>
</feature>
<keyword evidence="3" id="KW-1185">Reference proteome</keyword>
<feature type="compositionally biased region" description="Low complexity" evidence="1">
    <location>
        <begin position="305"/>
        <end position="319"/>
    </location>
</feature>
<dbReference type="Proteomes" id="UP000305948">
    <property type="component" value="Unassembled WGS sequence"/>
</dbReference>
<feature type="region of interest" description="Disordered" evidence="1">
    <location>
        <begin position="1"/>
        <end position="77"/>
    </location>
</feature>
<evidence type="ECO:0000256" key="1">
    <source>
        <dbReference type="SAM" id="MobiDB-lite"/>
    </source>
</evidence>
<name>A0A5C3MKD8_9AGAM</name>
<protein>
    <submittedName>
        <fullName evidence="2">Uncharacterized protein</fullName>
    </submittedName>
</protein>
<feature type="compositionally biased region" description="Basic and acidic residues" evidence="1">
    <location>
        <begin position="431"/>
        <end position="443"/>
    </location>
</feature>
<dbReference type="STRING" id="5364.A0A5C3MKD8"/>
<dbReference type="AlphaFoldDB" id="A0A5C3MKD8"/>
<evidence type="ECO:0000313" key="3">
    <source>
        <dbReference type="Proteomes" id="UP000305948"/>
    </source>
</evidence>
<reference evidence="2 3" key="1">
    <citation type="journal article" date="2019" name="Nat. Ecol. Evol.">
        <title>Megaphylogeny resolves global patterns of mushroom evolution.</title>
        <authorList>
            <person name="Varga T."/>
            <person name="Krizsan K."/>
            <person name="Foldi C."/>
            <person name="Dima B."/>
            <person name="Sanchez-Garcia M."/>
            <person name="Sanchez-Ramirez S."/>
            <person name="Szollosi G.J."/>
            <person name="Szarkandi J.G."/>
            <person name="Papp V."/>
            <person name="Albert L."/>
            <person name="Andreopoulos W."/>
            <person name="Angelini C."/>
            <person name="Antonin V."/>
            <person name="Barry K.W."/>
            <person name="Bougher N.L."/>
            <person name="Buchanan P."/>
            <person name="Buyck B."/>
            <person name="Bense V."/>
            <person name="Catcheside P."/>
            <person name="Chovatia M."/>
            <person name="Cooper J."/>
            <person name="Damon W."/>
            <person name="Desjardin D."/>
            <person name="Finy P."/>
            <person name="Geml J."/>
            <person name="Haridas S."/>
            <person name="Hughes K."/>
            <person name="Justo A."/>
            <person name="Karasinski D."/>
            <person name="Kautmanova I."/>
            <person name="Kiss B."/>
            <person name="Kocsube S."/>
            <person name="Kotiranta H."/>
            <person name="LaButti K.M."/>
            <person name="Lechner B.E."/>
            <person name="Liimatainen K."/>
            <person name="Lipzen A."/>
            <person name="Lukacs Z."/>
            <person name="Mihaltcheva S."/>
            <person name="Morgado L.N."/>
            <person name="Niskanen T."/>
            <person name="Noordeloos M.E."/>
            <person name="Ohm R.A."/>
            <person name="Ortiz-Santana B."/>
            <person name="Ovrebo C."/>
            <person name="Racz N."/>
            <person name="Riley R."/>
            <person name="Savchenko A."/>
            <person name="Shiryaev A."/>
            <person name="Soop K."/>
            <person name="Spirin V."/>
            <person name="Szebenyi C."/>
            <person name="Tomsovsky M."/>
            <person name="Tulloss R.E."/>
            <person name="Uehling J."/>
            <person name="Grigoriev I.V."/>
            <person name="Vagvolgyi C."/>
            <person name="Papp T."/>
            <person name="Martin F.M."/>
            <person name="Miettinen O."/>
            <person name="Hibbett D.S."/>
            <person name="Nagy L.G."/>
        </authorList>
    </citation>
    <scope>NUCLEOTIDE SEQUENCE [LARGE SCALE GENOMIC DNA]</scope>
    <source>
        <strain evidence="2 3">OMC1185</strain>
    </source>
</reference>
<feature type="compositionally biased region" description="Low complexity" evidence="1">
    <location>
        <begin position="375"/>
        <end position="389"/>
    </location>
</feature>
<feature type="region of interest" description="Disordered" evidence="1">
    <location>
        <begin position="368"/>
        <end position="520"/>
    </location>
</feature>
<feature type="compositionally biased region" description="Polar residues" evidence="1">
    <location>
        <begin position="278"/>
        <end position="298"/>
    </location>
</feature>
<accession>A0A5C3MKD8</accession>
<evidence type="ECO:0000313" key="2">
    <source>
        <dbReference type="EMBL" id="TFK45859.1"/>
    </source>
</evidence>
<proteinExistence type="predicted"/>
<feature type="compositionally biased region" description="Low complexity" evidence="1">
    <location>
        <begin position="224"/>
        <end position="236"/>
    </location>
</feature>
<dbReference type="OrthoDB" id="433738at2759"/>
<sequence>MQQRRPAAANSLGLAMPRPALSTRRPPGLRSGLASPRTPLSGAAPPSSFFFNASTSNRRSRDSGSSWNSSNGDDADSIEVEWTADHIRRLQRTLDALPSHVLTPFAGPVPPPNLLDKMAKGLAEYADWPHSLRATRAKIIEIAKTGGMESSVDEEANDRDSARSGVLSPTTNIEPKRALYRQSSMDFIQMDKQDVRSNESITRLSSRLQKTDRMIDNPAYHPYSRLSTTSSQSSVSENAPGLLPSALSQRGSRPEPLRRSYSAAYQPSDLNEPPAPNNRVSSLRRTESCVSHTSITSRTFKRAPSFSGSSDSSRMSVVESVKDHNAPSSDEEEKARAKQAKKPKTKAESPAPVRIAVALSNYFSRASDTMKGDSDNSSNTVSSSSTKVSFAGTPSASPTSAKFPGSTATKRPRQNVQRNPSILGGLLPGVAEHESDRKADHRGSLPGSTAPRPTKLIPPRTIRRVKRTEFRSGTLPGLSRKISFGSLSTPREDDEGNYPSTGSFESTGSGSGLGEAFELI</sequence>